<dbReference type="GO" id="GO:0005524">
    <property type="term" value="F:ATP binding"/>
    <property type="evidence" value="ECO:0007669"/>
    <property type="project" value="UniProtKB-UniRule"/>
</dbReference>
<dbReference type="GO" id="GO:0008186">
    <property type="term" value="F:ATP-dependent activity, acting on RNA"/>
    <property type="evidence" value="ECO:0007669"/>
    <property type="project" value="UniProtKB-UniRule"/>
</dbReference>
<accession>A0A8J6XS28</accession>
<keyword evidence="5 9" id="KW-0067">ATP-binding</keyword>
<dbReference type="InterPro" id="IPR011113">
    <property type="entry name" value="Rho_RNA-bd"/>
</dbReference>
<dbReference type="Proteomes" id="UP000648239">
    <property type="component" value="Unassembled WGS sequence"/>
</dbReference>
<dbReference type="HAMAP" id="MF_01884">
    <property type="entry name" value="Rho"/>
    <property type="match status" value="1"/>
</dbReference>
<dbReference type="Pfam" id="PF07497">
    <property type="entry name" value="Rho_RNA_bind"/>
    <property type="match status" value="1"/>
</dbReference>
<dbReference type="CDD" id="cd04459">
    <property type="entry name" value="Rho_CSD"/>
    <property type="match status" value="1"/>
</dbReference>
<dbReference type="EC" id="3.6.4.-" evidence="9 10"/>
<keyword evidence="7 9" id="KW-0805">Transcription regulation</keyword>
<evidence type="ECO:0000256" key="3">
    <source>
        <dbReference type="ARBA" id="ARBA00022801"/>
    </source>
</evidence>
<dbReference type="GO" id="GO:0016787">
    <property type="term" value="F:hydrolase activity"/>
    <property type="evidence" value="ECO:0007669"/>
    <property type="project" value="UniProtKB-KW"/>
</dbReference>
<dbReference type="PANTHER" id="PTHR46425:SF1">
    <property type="entry name" value="TRANSCRIPTION TERMINATION FACTOR RHO"/>
    <property type="match status" value="1"/>
</dbReference>
<dbReference type="NCBIfam" id="TIGR00767">
    <property type="entry name" value="rho"/>
    <property type="match status" value="1"/>
</dbReference>
<dbReference type="InterPro" id="IPR027417">
    <property type="entry name" value="P-loop_NTPase"/>
</dbReference>
<feature type="binding site" evidence="9">
    <location>
        <begin position="174"/>
        <end position="179"/>
    </location>
    <ligand>
        <name>ATP</name>
        <dbReference type="ChEBI" id="CHEBI:30616"/>
    </ligand>
</feature>
<evidence type="ECO:0000313" key="13">
    <source>
        <dbReference type="EMBL" id="MBD3866783.1"/>
    </source>
</evidence>
<reference evidence="13 14" key="1">
    <citation type="submission" date="2020-08" db="EMBL/GenBank/DDBJ databases">
        <title>Acidobacteriota in marine sediments use diverse sulfur dissimilation pathways.</title>
        <authorList>
            <person name="Wasmund K."/>
        </authorList>
    </citation>
    <scope>NUCLEOTIDE SEQUENCE [LARGE SCALE GENOMIC DNA]</scope>
    <source>
        <strain evidence="13">MAG AM4</strain>
    </source>
</reference>
<feature type="binding site" evidence="9">
    <location>
        <position position="217"/>
    </location>
    <ligand>
        <name>ATP</name>
        <dbReference type="ChEBI" id="CHEBI:30616"/>
    </ligand>
</feature>
<organism evidence="13 14">
    <name type="scientific">Candidatus Polarisedimenticola svalbardensis</name>
    <dbReference type="NCBI Taxonomy" id="2886004"/>
    <lineage>
        <taxon>Bacteria</taxon>
        <taxon>Pseudomonadati</taxon>
        <taxon>Acidobacteriota</taxon>
        <taxon>Candidatus Polarisedimenticolia</taxon>
        <taxon>Candidatus Polarisedimenticolales</taxon>
        <taxon>Candidatus Polarisedimenticolaceae</taxon>
        <taxon>Candidatus Polarisedimenticola</taxon>
    </lineage>
</organism>
<keyword evidence="1 9" id="KW-0806">Transcription termination</keyword>
<keyword evidence="3 9" id="KW-0378">Hydrolase</keyword>
<dbReference type="PANTHER" id="PTHR46425">
    <property type="entry name" value="TRANSCRIPTION TERMINATION FACTOR RHO"/>
    <property type="match status" value="1"/>
</dbReference>
<evidence type="ECO:0000259" key="12">
    <source>
        <dbReference type="PROSITE" id="PS51856"/>
    </source>
</evidence>
<dbReference type="GO" id="GO:0005829">
    <property type="term" value="C:cytosol"/>
    <property type="evidence" value="ECO:0007669"/>
    <property type="project" value="UniProtKB-ARBA"/>
</dbReference>
<proteinExistence type="inferred from homology"/>
<dbReference type="AlphaFoldDB" id="A0A8J6XS28"/>
<dbReference type="SUPFAM" id="SSF68912">
    <property type="entry name" value="Rho N-terminal domain-like"/>
    <property type="match status" value="1"/>
</dbReference>
<comment type="subunit">
    <text evidence="9">Homohexamer. The homohexamer assembles into an open ring structure.</text>
</comment>
<gene>
    <name evidence="9 13" type="primary">rho</name>
    <name evidence="13" type="ORF">IFK94_01555</name>
</gene>
<dbReference type="SUPFAM" id="SSF52540">
    <property type="entry name" value="P-loop containing nucleoside triphosphate hydrolases"/>
    <property type="match status" value="1"/>
</dbReference>
<dbReference type="InterPro" id="IPR041703">
    <property type="entry name" value="Rho_factor_ATP-bd"/>
</dbReference>
<dbReference type="GO" id="GO:0004386">
    <property type="term" value="F:helicase activity"/>
    <property type="evidence" value="ECO:0007669"/>
    <property type="project" value="UniProtKB-UniRule"/>
</dbReference>
<evidence type="ECO:0000256" key="4">
    <source>
        <dbReference type="ARBA" id="ARBA00022806"/>
    </source>
</evidence>
<evidence type="ECO:0000256" key="9">
    <source>
        <dbReference type="HAMAP-Rule" id="MF_01884"/>
    </source>
</evidence>
<dbReference type="EMBL" id="JACXWD010000003">
    <property type="protein sequence ID" value="MBD3866783.1"/>
    <property type="molecule type" value="Genomic_DNA"/>
</dbReference>
<dbReference type="SMART" id="SM00357">
    <property type="entry name" value="CSP"/>
    <property type="match status" value="1"/>
</dbReference>
<keyword evidence="4 9" id="KW-0347">Helicase</keyword>
<evidence type="ECO:0000256" key="5">
    <source>
        <dbReference type="ARBA" id="ARBA00022840"/>
    </source>
</evidence>
<evidence type="ECO:0000256" key="1">
    <source>
        <dbReference type="ARBA" id="ARBA00022472"/>
    </source>
</evidence>
<dbReference type="NCBIfam" id="NF006886">
    <property type="entry name" value="PRK09376.1"/>
    <property type="match status" value="1"/>
</dbReference>
<comment type="caution">
    <text evidence="9">Lacks conserved residue(s) required for the propagation of feature annotation.</text>
</comment>
<name>A0A8J6XS28_9BACT</name>
<dbReference type="InterPro" id="IPR036269">
    <property type="entry name" value="Rho_N_sf"/>
</dbReference>
<dbReference type="SMART" id="SM00382">
    <property type="entry name" value="AAA"/>
    <property type="match status" value="1"/>
</dbReference>
<dbReference type="InterPro" id="IPR000194">
    <property type="entry name" value="ATPase_F1/V1/A1_a/bsu_nucl-bd"/>
</dbReference>
<dbReference type="GO" id="GO:0003723">
    <property type="term" value="F:RNA binding"/>
    <property type="evidence" value="ECO:0007669"/>
    <property type="project" value="UniProtKB-UniRule"/>
</dbReference>
<evidence type="ECO:0000256" key="6">
    <source>
        <dbReference type="ARBA" id="ARBA00022884"/>
    </source>
</evidence>
<sequence length="423" mass="46926">MKKQPRGELDINRLKVMDVADLLKIAAGLDLHEHGTLPRRELVYRILKAHSGQDGSIQCEGVLEKLPDGYGFLRAKESSYLPGPDDIYVSPSQVRRFGLLTGDTVRGKVRMPRSKEKYLALAKVSEVNGGGLEQLKLRKPFEKLTPLYPQERLRMELPGEDISGRVLDLMTPLGKGQRGLIVSPPRAGKTMLLQSIAEAMAVNHPEVHLLVLLIDERPEEVTDMRRSIKGEVIASTFDEPAARHVQVAEMVMAKAKRLVSGGQDVVLLLDSVTRLARAYNTSMPSSGRVLSGGLDSGALQRPKRYFGSARNVEEGGSLTIIATALVDTGSRMDDVIFEEFKGTGNMEINLDRQLADRRVFPAVDLSRSGTRKEDLLLPPRELERAWILRRVLHQMPPVEAMELLREKMLKTPTNAAFLESMAG</sequence>
<dbReference type="Gene3D" id="3.40.50.300">
    <property type="entry name" value="P-loop containing nucleotide triphosphate hydrolases"/>
    <property type="match status" value="1"/>
</dbReference>
<comment type="similarity">
    <text evidence="9 11">Belongs to the Rho family.</text>
</comment>
<dbReference type="InterPro" id="IPR011129">
    <property type="entry name" value="CSD"/>
</dbReference>
<dbReference type="CDD" id="cd01128">
    <property type="entry name" value="rho_factor_C"/>
    <property type="match status" value="1"/>
</dbReference>
<evidence type="ECO:0000256" key="7">
    <source>
        <dbReference type="ARBA" id="ARBA00023015"/>
    </source>
</evidence>
<dbReference type="PROSITE" id="PS51856">
    <property type="entry name" value="RHO_RNA_BD"/>
    <property type="match status" value="1"/>
</dbReference>
<dbReference type="InterPro" id="IPR003593">
    <property type="entry name" value="AAA+_ATPase"/>
</dbReference>
<dbReference type="Pfam" id="PF00006">
    <property type="entry name" value="ATP-synt_ab"/>
    <property type="match status" value="1"/>
</dbReference>
<keyword evidence="8 9" id="KW-0804">Transcription</keyword>
<evidence type="ECO:0000256" key="8">
    <source>
        <dbReference type="ARBA" id="ARBA00023163"/>
    </source>
</evidence>
<evidence type="ECO:0000256" key="2">
    <source>
        <dbReference type="ARBA" id="ARBA00022741"/>
    </source>
</evidence>
<protein>
    <recommendedName>
        <fullName evidence="9 10">Transcription termination factor Rho</fullName>
        <ecNumber evidence="9 10">3.6.4.-</ecNumber>
    </recommendedName>
    <alternativeName>
        <fullName evidence="9">ATP-dependent helicase Rho</fullName>
    </alternativeName>
</protein>
<keyword evidence="2 9" id="KW-0547">Nucleotide-binding</keyword>
<comment type="function">
    <text evidence="9">Facilitates transcription termination by a mechanism that involves Rho binding to the nascent RNA, activation of Rho's RNA-dependent ATPase activity, and release of the mRNA from the DNA template.</text>
</comment>
<feature type="binding site" evidence="9">
    <location>
        <begin position="186"/>
        <end position="191"/>
    </location>
    <ligand>
        <name>ATP</name>
        <dbReference type="ChEBI" id="CHEBI:30616"/>
    </ligand>
</feature>
<dbReference type="InterPro" id="IPR004665">
    <property type="entry name" value="Term_rho"/>
</dbReference>
<dbReference type="GO" id="GO:0006353">
    <property type="term" value="P:DNA-templated transcription termination"/>
    <property type="evidence" value="ECO:0007669"/>
    <property type="project" value="UniProtKB-UniRule"/>
</dbReference>
<comment type="caution">
    <text evidence="13">The sequence shown here is derived from an EMBL/GenBank/DDBJ whole genome shotgun (WGS) entry which is preliminary data.</text>
</comment>
<evidence type="ECO:0000313" key="14">
    <source>
        <dbReference type="Proteomes" id="UP000648239"/>
    </source>
</evidence>
<keyword evidence="6 9" id="KW-0694">RNA-binding</keyword>
<dbReference type="InterPro" id="IPR011112">
    <property type="entry name" value="Rho-like_N"/>
</dbReference>
<dbReference type="SMART" id="SM00959">
    <property type="entry name" value="Rho_N"/>
    <property type="match status" value="1"/>
</dbReference>
<dbReference type="SUPFAM" id="SSF50249">
    <property type="entry name" value="Nucleic acid-binding proteins"/>
    <property type="match status" value="1"/>
</dbReference>
<evidence type="ECO:0000256" key="11">
    <source>
        <dbReference type="PROSITE-ProRule" id="PRU01203"/>
    </source>
</evidence>
<dbReference type="InterPro" id="IPR012340">
    <property type="entry name" value="NA-bd_OB-fold"/>
</dbReference>
<evidence type="ECO:0000256" key="10">
    <source>
        <dbReference type="NCBIfam" id="TIGR00767"/>
    </source>
</evidence>
<feature type="domain" description="Rho RNA-BD" evidence="12">
    <location>
        <begin position="56"/>
        <end position="131"/>
    </location>
</feature>
<dbReference type="Gene3D" id="2.40.50.140">
    <property type="entry name" value="Nucleic acid-binding proteins"/>
    <property type="match status" value="1"/>
</dbReference>